<evidence type="ECO:0000256" key="8">
    <source>
        <dbReference type="ARBA" id="ARBA00022989"/>
    </source>
</evidence>
<dbReference type="PANTHER" id="PTHR33446">
    <property type="entry name" value="PROTEIN TONB-RELATED"/>
    <property type="match status" value="1"/>
</dbReference>
<keyword evidence="8 10" id="KW-1133">Transmembrane helix</keyword>
<dbReference type="PANTHER" id="PTHR33446:SF2">
    <property type="entry name" value="PROTEIN TONB"/>
    <property type="match status" value="1"/>
</dbReference>
<evidence type="ECO:0000256" key="5">
    <source>
        <dbReference type="ARBA" id="ARBA00022519"/>
    </source>
</evidence>
<accession>A0ABT6MRX9</accession>
<name>A0ABT6MRX9_9GAMM</name>
<dbReference type="InterPro" id="IPR037682">
    <property type="entry name" value="TonB_C"/>
</dbReference>
<evidence type="ECO:0000256" key="6">
    <source>
        <dbReference type="ARBA" id="ARBA00022692"/>
    </source>
</evidence>
<feature type="transmembrane region" description="Helical" evidence="10">
    <location>
        <begin position="20"/>
        <end position="42"/>
    </location>
</feature>
<dbReference type="Proteomes" id="UP001160550">
    <property type="component" value="Unassembled WGS sequence"/>
</dbReference>
<reference evidence="12" key="2">
    <citation type="submission" date="2023-04" db="EMBL/GenBank/DDBJ databases">
        <authorList>
            <person name="Sun J.-Q."/>
        </authorList>
    </citation>
    <scope>NUCLEOTIDE SEQUENCE</scope>
    <source>
        <strain evidence="12">CC-YY355</strain>
    </source>
</reference>
<dbReference type="PROSITE" id="PS52015">
    <property type="entry name" value="TONB_CTD"/>
    <property type="match status" value="1"/>
</dbReference>
<dbReference type="Pfam" id="PF03544">
    <property type="entry name" value="TonB_C"/>
    <property type="match status" value="1"/>
</dbReference>
<feature type="domain" description="TonB C-terminal" evidence="11">
    <location>
        <begin position="136"/>
        <end position="229"/>
    </location>
</feature>
<keyword evidence="5" id="KW-0997">Cell inner membrane</keyword>
<comment type="caution">
    <text evidence="12">The sequence shown here is derived from an EMBL/GenBank/DDBJ whole genome shotgun (WGS) entry which is preliminary data.</text>
</comment>
<keyword evidence="3" id="KW-0813">Transport</keyword>
<evidence type="ECO:0000313" key="12">
    <source>
        <dbReference type="EMBL" id="MDH7453100.1"/>
    </source>
</evidence>
<evidence type="ECO:0000256" key="1">
    <source>
        <dbReference type="ARBA" id="ARBA00004383"/>
    </source>
</evidence>
<evidence type="ECO:0000256" key="2">
    <source>
        <dbReference type="ARBA" id="ARBA00006555"/>
    </source>
</evidence>
<protein>
    <submittedName>
        <fullName evidence="12">TonB family protein</fullName>
    </submittedName>
</protein>
<dbReference type="EMBL" id="JARYGX010000018">
    <property type="protein sequence ID" value="MDH7453100.1"/>
    <property type="molecule type" value="Genomic_DNA"/>
</dbReference>
<keyword evidence="9 10" id="KW-0472">Membrane</keyword>
<evidence type="ECO:0000313" key="13">
    <source>
        <dbReference type="Proteomes" id="UP001160550"/>
    </source>
</evidence>
<gene>
    <name evidence="12" type="ORF">QF205_08455</name>
</gene>
<keyword evidence="7" id="KW-0653">Protein transport</keyword>
<organism evidence="12 13">
    <name type="scientific">Luteimonas composti</name>
    <dbReference type="NCBI Taxonomy" id="398257"/>
    <lineage>
        <taxon>Bacteria</taxon>
        <taxon>Pseudomonadati</taxon>
        <taxon>Pseudomonadota</taxon>
        <taxon>Gammaproteobacteria</taxon>
        <taxon>Lysobacterales</taxon>
        <taxon>Lysobacteraceae</taxon>
        <taxon>Luteimonas</taxon>
    </lineage>
</organism>
<evidence type="ECO:0000259" key="11">
    <source>
        <dbReference type="PROSITE" id="PS52015"/>
    </source>
</evidence>
<comment type="similarity">
    <text evidence="2">Belongs to the TonB family.</text>
</comment>
<evidence type="ECO:0000256" key="3">
    <source>
        <dbReference type="ARBA" id="ARBA00022448"/>
    </source>
</evidence>
<dbReference type="RefSeq" id="WP_280942315.1">
    <property type="nucleotide sequence ID" value="NZ_JARYGX010000018.1"/>
</dbReference>
<keyword evidence="4" id="KW-1003">Cell membrane</keyword>
<evidence type="ECO:0000256" key="7">
    <source>
        <dbReference type="ARBA" id="ARBA00022927"/>
    </source>
</evidence>
<keyword evidence="13" id="KW-1185">Reference proteome</keyword>
<reference evidence="12" key="1">
    <citation type="journal article" date="2007" name="Int. J. Syst. Evol. Microbiol.">
        <title>Luteimonas composti sp. nov., a moderately thermophilic bacterium isolated from food waste.</title>
        <authorList>
            <person name="Young C.C."/>
            <person name="Kampfer P."/>
            <person name="Chen W.M."/>
            <person name="Yen W.S."/>
            <person name="Arun A.B."/>
            <person name="Lai W.A."/>
            <person name="Shen F.T."/>
            <person name="Rekha P.D."/>
            <person name="Lin K.Y."/>
            <person name="Chou J.H."/>
        </authorList>
    </citation>
    <scope>NUCLEOTIDE SEQUENCE</scope>
    <source>
        <strain evidence="12">CC-YY355</strain>
    </source>
</reference>
<dbReference type="SUPFAM" id="SSF74653">
    <property type="entry name" value="TolA/TonB C-terminal domain"/>
    <property type="match status" value="1"/>
</dbReference>
<dbReference type="Gene3D" id="3.30.1150.10">
    <property type="match status" value="1"/>
</dbReference>
<evidence type="ECO:0000256" key="10">
    <source>
        <dbReference type="SAM" id="Phobius"/>
    </source>
</evidence>
<keyword evidence="6 10" id="KW-0812">Transmembrane</keyword>
<comment type="subcellular location">
    <subcellularLocation>
        <location evidence="1">Cell inner membrane</location>
        <topology evidence="1">Single-pass membrane protein</topology>
        <orientation evidence="1">Periplasmic side</orientation>
    </subcellularLocation>
</comment>
<dbReference type="NCBIfam" id="TIGR01352">
    <property type="entry name" value="tonB_Cterm"/>
    <property type="match status" value="1"/>
</dbReference>
<dbReference type="InterPro" id="IPR051045">
    <property type="entry name" value="TonB-dependent_transducer"/>
</dbReference>
<proteinExistence type="inferred from homology"/>
<dbReference type="InterPro" id="IPR006260">
    <property type="entry name" value="TonB/TolA_C"/>
</dbReference>
<sequence>MVLQQIRSNRDGAQSARLDVNRILGISSTLALNVLALAMLLAPMTLPAPVQRPAPAVNPQIVQIVPVERTLPPPLPPQVVPVVPPRVQPRAVPRDTPVAPPVADVPVLVEQGEFIEAAPEVTPQATGPASIGPGPATGMQLQYAHAPSPAYPPRAVQQGLQGEVLLRVLVGVDGRPLEVRIERSSGHAILDREAMRHVRRHWRFMPALRDGQPVQAVGLVPVDFRLDRY</sequence>
<evidence type="ECO:0000256" key="9">
    <source>
        <dbReference type="ARBA" id="ARBA00023136"/>
    </source>
</evidence>
<evidence type="ECO:0000256" key="4">
    <source>
        <dbReference type="ARBA" id="ARBA00022475"/>
    </source>
</evidence>